<keyword evidence="2 4" id="KW-0575">Peroxidase</keyword>
<dbReference type="EMBL" id="JAGGLB010000032">
    <property type="protein sequence ID" value="MBP1995283.1"/>
    <property type="molecule type" value="Genomic_DNA"/>
</dbReference>
<dbReference type="CDD" id="cd00340">
    <property type="entry name" value="GSH_Peroxidase"/>
    <property type="match status" value="1"/>
</dbReference>
<dbReference type="Proteomes" id="UP001519287">
    <property type="component" value="Unassembled WGS sequence"/>
</dbReference>
<evidence type="ECO:0000256" key="1">
    <source>
        <dbReference type="ARBA" id="ARBA00006926"/>
    </source>
</evidence>
<dbReference type="Pfam" id="PF00255">
    <property type="entry name" value="GSHPx"/>
    <property type="match status" value="1"/>
</dbReference>
<dbReference type="PANTHER" id="PTHR11592:SF78">
    <property type="entry name" value="GLUTATHIONE PEROXIDASE"/>
    <property type="match status" value="1"/>
</dbReference>
<evidence type="ECO:0000256" key="2">
    <source>
        <dbReference type="ARBA" id="ARBA00022559"/>
    </source>
</evidence>
<sequence>MSSIYDIKVTTAQDESKALDAYKGSALLIVNLASKCGFTPQYKGLQELYEAYTDKGLTVLGFPCNDFGGQEPGSIEEIQQFCSLNFGVTFPLFEKVKIVGEDKHPLYQWLTEHSEPQGDVKWNFEKFLIGKDGQLLGRYSSQVTPEDDGLLADIEQALK</sequence>
<dbReference type="GO" id="GO:0004602">
    <property type="term" value="F:glutathione peroxidase activity"/>
    <property type="evidence" value="ECO:0007669"/>
    <property type="project" value="UniProtKB-EC"/>
</dbReference>
<proteinExistence type="inferred from homology"/>
<dbReference type="Gene3D" id="3.40.30.10">
    <property type="entry name" value="Glutaredoxin"/>
    <property type="match status" value="1"/>
</dbReference>
<reference evidence="5 6" key="1">
    <citation type="submission" date="2021-03" db="EMBL/GenBank/DDBJ databases">
        <title>Genomic Encyclopedia of Type Strains, Phase IV (KMG-IV): sequencing the most valuable type-strain genomes for metagenomic binning, comparative biology and taxonomic classification.</title>
        <authorList>
            <person name="Goeker M."/>
        </authorList>
    </citation>
    <scope>NUCLEOTIDE SEQUENCE [LARGE SCALE GENOMIC DNA]</scope>
    <source>
        <strain evidence="5 6">DSM 26048</strain>
    </source>
</reference>
<dbReference type="PIRSF" id="PIRSF000303">
    <property type="entry name" value="Glutathion_perox"/>
    <property type="match status" value="1"/>
</dbReference>
<organism evidence="5 6">
    <name type="scientific">Paenibacillus eucommiae</name>
    <dbReference type="NCBI Taxonomy" id="1355755"/>
    <lineage>
        <taxon>Bacteria</taxon>
        <taxon>Bacillati</taxon>
        <taxon>Bacillota</taxon>
        <taxon>Bacilli</taxon>
        <taxon>Bacillales</taxon>
        <taxon>Paenibacillaceae</taxon>
        <taxon>Paenibacillus</taxon>
    </lineage>
</organism>
<keyword evidence="3 4" id="KW-0560">Oxidoreductase</keyword>
<dbReference type="SUPFAM" id="SSF52833">
    <property type="entry name" value="Thioredoxin-like"/>
    <property type="match status" value="1"/>
</dbReference>
<evidence type="ECO:0000256" key="3">
    <source>
        <dbReference type="ARBA" id="ARBA00023002"/>
    </source>
</evidence>
<name>A0ABS4J638_9BACL</name>
<keyword evidence="6" id="KW-1185">Reference proteome</keyword>
<comment type="caution">
    <text evidence="5">The sequence shown here is derived from an EMBL/GenBank/DDBJ whole genome shotgun (WGS) entry which is preliminary data.</text>
</comment>
<dbReference type="InterPro" id="IPR036249">
    <property type="entry name" value="Thioredoxin-like_sf"/>
</dbReference>
<evidence type="ECO:0000313" key="5">
    <source>
        <dbReference type="EMBL" id="MBP1995283.1"/>
    </source>
</evidence>
<evidence type="ECO:0000256" key="4">
    <source>
        <dbReference type="RuleBase" id="RU000499"/>
    </source>
</evidence>
<dbReference type="InterPro" id="IPR000889">
    <property type="entry name" value="Glutathione_peroxidase"/>
</dbReference>
<comment type="similarity">
    <text evidence="1 4">Belongs to the glutathione peroxidase family.</text>
</comment>
<dbReference type="PANTHER" id="PTHR11592">
    <property type="entry name" value="GLUTATHIONE PEROXIDASE"/>
    <property type="match status" value="1"/>
</dbReference>
<protein>
    <recommendedName>
        <fullName evidence="4">Glutathione peroxidase</fullName>
    </recommendedName>
</protein>
<dbReference type="PRINTS" id="PR01011">
    <property type="entry name" value="GLUTPROXDASE"/>
</dbReference>
<evidence type="ECO:0000313" key="6">
    <source>
        <dbReference type="Proteomes" id="UP001519287"/>
    </source>
</evidence>
<dbReference type="PROSITE" id="PS51355">
    <property type="entry name" value="GLUTATHIONE_PEROXID_3"/>
    <property type="match status" value="1"/>
</dbReference>
<gene>
    <name evidence="5" type="ORF">J2Z66_006925</name>
</gene>
<accession>A0ABS4J638</accession>